<keyword evidence="8" id="KW-1015">Disulfide bond</keyword>
<name>A0A0D9W3V7_9ORYZ</name>
<dbReference type="EnsemblPlants" id="LPERR04G06220.1">
    <property type="protein sequence ID" value="LPERR04G06220.1"/>
    <property type="gene ID" value="LPERR04G06220"/>
</dbReference>
<evidence type="ECO:0000256" key="10">
    <source>
        <dbReference type="PROSITE-ProRule" id="PRU00076"/>
    </source>
</evidence>
<dbReference type="InterPro" id="IPR008271">
    <property type="entry name" value="Ser/Thr_kinase_AS"/>
</dbReference>
<dbReference type="GO" id="GO:0005524">
    <property type="term" value="F:ATP binding"/>
    <property type="evidence" value="ECO:0007669"/>
    <property type="project" value="UniProtKB-KW"/>
</dbReference>
<organism evidence="15 16">
    <name type="scientific">Leersia perrieri</name>
    <dbReference type="NCBI Taxonomy" id="77586"/>
    <lineage>
        <taxon>Eukaryota</taxon>
        <taxon>Viridiplantae</taxon>
        <taxon>Streptophyta</taxon>
        <taxon>Embryophyta</taxon>
        <taxon>Tracheophyta</taxon>
        <taxon>Spermatophyta</taxon>
        <taxon>Magnoliopsida</taxon>
        <taxon>Liliopsida</taxon>
        <taxon>Poales</taxon>
        <taxon>Poaceae</taxon>
        <taxon>BOP clade</taxon>
        <taxon>Oryzoideae</taxon>
        <taxon>Oryzeae</taxon>
        <taxon>Oryzinae</taxon>
        <taxon>Leersia</taxon>
    </lineage>
</organism>
<dbReference type="STRING" id="77586.A0A0D9W3V7"/>
<dbReference type="GO" id="GO:0004674">
    <property type="term" value="F:protein serine/threonine kinase activity"/>
    <property type="evidence" value="ECO:0007669"/>
    <property type="project" value="UniProtKB-KW"/>
</dbReference>
<evidence type="ECO:0000256" key="12">
    <source>
        <dbReference type="SAM" id="SignalP"/>
    </source>
</evidence>
<dbReference type="InterPro" id="IPR018097">
    <property type="entry name" value="EGF_Ca-bd_CS"/>
</dbReference>
<evidence type="ECO:0000313" key="15">
    <source>
        <dbReference type="EnsemblPlants" id="LPERR04G06220.1"/>
    </source>
</evidence>
<evidence type="ECO:0000256" key="9">
    <source>
        <dbReference type="ARBA" id="ARBA00023180"/>
    </source>
</evidence>
<keyword evidence="11" id="KW-0812">Transmembrane</keyword>
<evidence type="ECO:0000256" key="7">
    <source>
        <dbReference type="ARBA" id="ARBA00022840"/>
    </source>
</evidence>
<dbReference type="InterPro" id="IPR001881">
    <property type="entry name" value="EGF-like_Ca-bd_dom"/>
</dbReference>
<sequence length="768" mass="85014">MPFLHNTTVLLCLTLTTAAWLAAAVAHAQPPPHCRRKCGDVDIPYPFGIDGDTPGCYLGHGHGTYGFNVSCNDTGNGVYKPFIWDVELLNISLLQAQVRILMSISSSCYNSTTRAMDPDIWSLDFTISPYRFSHTGNVFTVIGCRTLAYIGGDGKEPDVGSLTTGCVATCQEKDLGAMDVGTCSGIGCCQTAIPVGLQYYAVWFDDRFNLTGVLHNFSRCSYAALMETSSSSFRFTTEYLTSSKFNDSFDGQVPLLLDWAIGNETCEETRRKGPESYACRSKNSECFDSPSGIGYICNCSKGFRGNPYLEPSDPNSCQDIDECMDQNINNCYGLCRNTPGGFDCVCPPGTRGNASVGQCQKVLTHGVLVAIGICTSAIVGLLLFLGIEWIKYKRRINRQDLMNKRDAYFRQHGGQLLIDMMKLESHISFKLYDREDIESATNNFKENTILGQGGQGTVYKGYNLDPENNPVAIKRCKGIDENRKTEFGQELLILSRVRHEYIVKLLGCCLQFEVPVLVYEFVPHKTLHYLIHGQSEASLRTLGIRLKIAAQSAEALAHLHSLDHPIFHGDVKSANILIGDKFTAKVSDFGCSIFRAAADENVNVVKGTIGYLDPEYLMTFQLSDKSDVYSFGIVLLELLTRRKPLSNEMSLASVFQEAMKEGNFREVIDREILHDDNMELLHELAQLASQCIVMDGENRPHMSCVAEILWRLAGTSMSQQHNGTLEAVCSLRLLGNSSAIMESGYSPLETIDYDSQGMNASMNIEFAR</sequence>
<dbReference type="PANTHER" id="PTHR27005:SF288">
    <property type="entry name" value="OS04G0275100 PROTEIN"/>
    <property type="match status" value="1"/>
</dbReference>
<evidence type="ECO:0000313" key="16">
    <source>
        <dbReference type="Proteomes" id="UP000032180"/>
    </source>
</evidence>
<dbReference type="Gene3D" id="3.30.200.20">
    <property type="entry name" value="Phosphorylase Kinase, domain 1"/>
    <property type="match status" value="1"/>
</dbReference>
<dbReference type="SMART" id="SM00181">
    <property type="entry name" value="EGF"/>
    <property type="match status" value="2"/>
</dbReference>
<evidence type="ECO:0000259" key="14">
    <source>
        <dbReference type="PROSITE" id="PS50026"/>
    </source>
</evidence>
<keyword evidence="2" id="KW-0723">Serine/threonine-protein kinase</keyword>
<dbReference type="Pfam" id="PF13947">
    <property type="entry name" value="GUB_WAK_bind"/>
    <property type="match status" value="1"/>
</dbReference>
<keyword evidence="4" id="KW-0808">Transferase</keyword>
<evidence type="ECO:0000256" key="2">
    <source>
        <dbReference type="ARBA" id="ARBA00022527"/>
    </source>
</evidence>
<keyword evidence="16" id="KW-1185">Reference proteome</keyword>
<dbReference type="SMART" id="SM00179">
    <property type="entry name" value="EGF_CA"/>
    <property type="match status" value="1"/>
</dbReference>
<comment type="caution">
    <text evidence="10">Lacks conserved residue(s) required for the propagation of feature annotation.</text>
</comment>
<dbReference type="Gramene" id="LPERR04G06220.1">
    <property type="protein sequence ID" value="LPERR04G06220.1"/>
    <property type="gene ID" value="LPERR04G06220"/>
</dbReference>
<feature type="domain" description="Protein kinase" evidence="13">
    <location>
        <begin position="444"/>
        <end position="711"/>
    </location>
</feature>
<reference evidence="15" key="3">
    <citation type="submission" date="2015-04" db="UniProtKB">
        <authorList>
            <consortium name="EnsemblPlants"/>
        </authorList>
    </citation>
    <scope>IDENTIFICATION</scope>
</reference>
<feature type="domain" description="EGF-like" evidence="14">
    <location>
        <begin position="319"/>
        <end position="360"/>
    </location>
</feature>
<feature type="transmembrane region" description="Helical" evidence="11">
    <location>
        <begin position="367"/>
        <end position="390"/>
    </location>
</feature>
<keyword evidence="6" id="KW-0547">Nucleotide-binding</keyword>
<dbReference type="PROSITE" id="PS50011">
    <property type="entry name" value="PROTEIN_KINASE_DOM"/>
    <property type="match status" value="1"/>
</dbReference>
<dbReference type="FunFam" id="1.10.510.10:FF:000473">
    <property type="entry name" value="Putative wall-associated kinase"/>
    <property type="match status" value="1"/>
</dbReference>
<dbReference type="PANTHER" id="PTHR27005">
    <property type="entry name" value="WALL-ASSOCIATED RECEPTOR KINASE-LIKE 21"/>
    <property type="match status" value="1"/>
</dbReference>
<dbReference type="GO" id="GO:0007166">
    <property type="term" value="P:cell surface receptor signaling pathway"/>
    <property type="evidence" value="ECO:0007669"/>
    <property type="project" value="InterPro"/>
</dbReference>
<dbReference type="Gene3D" id="1.10.510.10">
    <property type="entry name" value="Transferase(Phosphotransferase) domain 1"/>
    <property type="match status" value="1"/>
</dbReference>
<keyword evidence="5 12" id="KW-0732">Signal</keyword>
<evidence type="ECO:0000256" key="4">
    <source>
        <dbReference type="ARBA" id="ARBA00022679"/>
    </source>
</evidence>
<proteinExistence type="predicted"/>
<keyword evidence="11" id="KW-1133">Transmembrane helix</keyword>
<dbReference type="Pfam" id="PF00069">
    <property type="entry name" value="Pkinase"/>
    <property type="match status" value="1"/>
</dbReference>
<evidence type="ECO:0000259" key="13">
    <source>
        <dbReference type="PROSITE" id="PS50011"/>
    </source>
</evidence>
<accession>A0A0D9W3V7</accession>
<dbReference type="CDD" id="cd00054">
    <property type="entry name" value="EGF_CA"/>
    <property type="match status" value="1"/>
</dbReference>
<dbReference type="PROSITE" id="PS50026">
    <property type="entry name" value="EGF_3"/>
    <property type="match status" value="1"/>
</dbReference>
<evidence type="ECO:0000256" key="6">
    <source>
        <dbReference type="ARBA" id="ARBA00022741"/>
    </source>
</evidence>
<reference evidence="16" key="2">
    <citation type="submission" date="2013-12" db="EMBL/GenBank/DDBJ databases">
        <authorList>
            <person name="Yu Y."/>
            <person name="Lee S."/>
            <person name="de Baynast K."/>
            <person name="Wissotski M."/>
            <person name="Liu L."/>
            <person name="Talag J."/>
            <person name="Goicoechea J."/>
            <person name="Angelova A."/>
            <person name="Jetty R."/>
            <person name="Kudrna D."/>
            <person name="Golser W."/>
            <person name="Rivera L."/>
            <person name="Zhang J."/>
            <person name="Wing R."/>
        </authorList>
    </citation>
    <scope>NUCLEOTIDE SEQUENCE</scope>
</reference>
<dbReference type="InterPro" id="IPR011009">
    <property type="entry name" value="Kinase-like_dom_sf"/>
</dbReference>
<keyword evidence="9" id="KW-0325">Glycoprotein</keyword>
<dbReference type="SMART" id="SM00220">
    <property type="entry name" value="S_TKc"/>
    <property type="match status" value="1"/>
</dbReference>
<dbReference type="GO" id="GO:0005886">
    <property type="term" value="C:plasma membrane"/>
    <property type="evidence" value="ECO:0007669"/>
    <property type="project" value="TreeGrafter"/>
</dbReference>
<dbReference type="PROSITE" id="PS00010">
    <property type="entry name" value="ASX_HYDROXYL"/>
    <property type="match status" value="1"/>
</dbReference>
<comment type="subcellular location">
    <subcellularLocation>
        <location evidence="1">Membrane</location>
        <topology evidence="1">Single-pass type I membrane protein</topology>
    </subcellularLocation>
</comment>
<dbReference type="Gene3D" id="2.10.25.10">
    <property type="entry name" value="Laminin"/>
    <property type="match status" value="2"/>
</dbReference>
<dbReference type="InterPro" id="IPR000719">
    <property type="entry name" value="Prot_kinase_dom"/>
</dbReference>
<dbReference type="PROSITE" id="PS01187">
    <property type="entry name" value="EGF_CA"/>
    <property type="match status" value="1"/>
</dbReference>
<dbReference type="SUPFAM" id="SSF56112">
    <property type="entry name" value="Protein kinase-like (PK-like)"/>
    <property type="match status" value="1"/>
</dbReference>
<dbReference type="InterPro" id="IPR000742">
    <property type="entry name" value="EGF"/>
</dbReference>
<dbReference type="InterPro" id="IPR025287">
    <property type="entry name" value="WAK_GUB"/>
</dbReference>
<dbReference type="FunFam" id="2.10.25.10:FF:000887">
    <property type="entry name" value="Os02g0807800 protein"/>
    <property type="match status" value="1"/>
</dbReference>
<reference evidence="15 16" key="1">
    <citation type="submission" date="2012-08" db="EMBL/GenBank/DDBJ databases">
        <title>Oryza genome evolution.</title>
        <authorList>
            <person name="Wing R.A."/>
        </authorList>
    </citation>
    <scope>NUCLEOTIDE SEQUENCE</scope>
</reference>
<keyword evidence="3 10" id="KW-0245">EGF-like domain</keyword>
<keyword evidence="7" id="KW-0067">ATP-binding</keyword>
<dbReference type="InterPro" id="IPR049883">
    <property type="entry name" value="NOTCH1_EGF-like"/>
</dbReference>
<dbReference type="InterPro" id="IPR000152">
    <property type="entry name" value="EGF-type_Asp/Asn_hydroxyl_site"/>
</dbReference>
<dbReference type="HOGENOM" id="CLU_000288_43_5_1"/>
<dbReference type="eggNOG" id="ENOG502QQPF">
    <property type="taxonomic scope" value="Eukaryota"/>
</dbReference>
<dbReference type="Pfam" id="PF07645">
    <property type="entry name" value="EGF_CA"/>
    <property type="match status" value="1"/>
</dbReference>
<evidence type="ECO:0000256" key="5">
    <source>
        <dbReference type="ARBA" id="ARBA00022729"/>
    </source>
</evidence>
<keyword evidence="11" id="KW-0472">Membrane</keyword>
<dbReference type="SUPFAM" id="SSF57196">
    <property type="entry name" value="EGF/Laminin"/>
    <property type="match status" value="1"/>
</dbReference>
<evidence type="ECO:0000256" key="11">
    <source>
        <dbReference type="SAM" id="Phobius"/>
    </source>
</evidence>
<dbReference type="GO" id="GO:0030247">
    <property type="term" value="F:polysaccharide binding"/>
    <property type="evidence" value="ECO:0007669"/>
    <property type="project" value="InterPro"/>
</dbReference>
<evidence type="ECO:0000256" key="3">
    <source>
        <dbReference type="ARBA" id="ARBA00022536"/>
    </source>
</evidence>
<dbReference type="PROSITE" id="PS00108">
    <property type="entry name" value="PROTEIN_KINASE_ST"/>
    <property type="match status" value="1"/>
</dbReference>
<protein>
    <recommendedName>
        <fullName evidence="17">Protein kinase domain-containing protein</fullName>
    </recommendedName>
</protein>
<dbReference type="Proteomes" id="UP000032180">
    <property type="component" value="Chromosome 4"/>
</dbReference>
<evidence type="ECO:0000256" key="8">
    <source>
        <dbReference type="ARBA" id="ARBA00023157"/>
    </source>
</evidence>
<feature type="chain" id="PRO_5002348582" description="Protein kinase domain-containing protein" evidence="12">
    <location>
        <begin position="29"/>
        <end position="768"/>
    </location>
</feature>
<feature type="signal peptide" evidence="12">
    <location>
        <begin position="1"/>
        <end position="28"/>
    </location>
</feature>
<dbReference type="InterPro" id="IPR045274">
    <property type="entry name" value="WAK-like"/>
</dbReference>
<keyword evidence="2" id="KW-0418">Kinase</keyword>
<evidence type="ECO:0008006" key="17">
    <source>
        <dbReference type="Google" id="ProtNLM"/>
    </source>
</evidence>
<dbReference type="GO" id="GO:0005509">
    <property type="term" value="F:calcium ion binding"/>
    <property type="evidence" value="ECO:0007669"/>
    <property type="project" value="InterPro"/>
</dbReference>
<evidence type="ECO:0000256" key="1">
    <source>
        <dbReference type="ARBA" id="ARBA00004479"/>
    </source>
</evidence>
<dbReference type="AlphaFoldDB" id="A0A0D9W3V7"/>